<keyword evidence="1" id="KW-0472">Membrane</keyword>
<reference evidence="2" key="1">
    <citation type="submission" date="2018-10" db="EMBL/GenBank/DDBJ databases">
        <title>Hidden diversity of soil giant viruses.</title>
        <authorList>
            <person name="Schulz F."/>
            <person name="Alteio L."/>
            <person name="Goudeau D."/>
            <person name="Ryan E.M."/>
            <person name="Malmstrom R.R."/>
            <person name="Blanchard J."/>
            <person name="Woyke T."/>
        </authorList>
    </citation>
    <scope>NUCLEOTIDE SEQUENCE</scope>
    <source>
        <strain evidence="2">SYV1</strain>
    </source>
</reference>
<protein>
    <submittedName>
        <fullName evidence="2">Uncharacterized protein</fullName>
    </submittedName>
</protein>
<name>A0A3G5AI84_9VIRU</name>
<accession>A0A3G5AI84</accession>
<keyword evidence="1" id="KW-1133">Transmembrane helix</keyword>
<feature type="transmembrane region" description="Helical" evidence="1">
    <location>
        <begin position="12"/>
        <end position="30"/>
    </location>
</feature>
<dbReference type="EMBL" id="MK072520">
    <property type="protein sequence ID" value="AYV86932.1"/>
    <property type="molecule type" value="Genomic_DNA"/>
</dbReference>
<evidence type="ECO:0000313" key="2">
    <source>
        <dbReference type="EMBL" id="AYV86932.1"/>
    </source>
</evidence>
<sequence>MYRKSSRYQDQDSYSILVKFASYIFSYLLFEEGIRSIPTSKTWIKRLLTSIRQDTYLQLRIFRNPRCIRGALWCLTVSESCSMYRGVYFYQMKNVHTLIFRCLPFFTEWCRYSQQCSLSWPYVKSIKISLCMHQSGIPDDTKWNLFVLPHLEKFEFEFCLRGQRCQSTCNDLLRHLGQIRTLSHISIDTYYYMESEKPTYSIVDALISLSEFSSSVRTLKLRSCGYDNIECILPLLLESKFPYLDNVRYEGMRSLVTFIPSKSDFLEVLQKIHTSKTCCNIHICRDRTERLDIEQEWNLVEFNDNYSFWRLSCCKTMNRFLLPLNLPPLIMSQLRTLTISVNSDDLNPVIDALPSSSLLSGLINLRKFKFIVNFMGNDQDQDHVCLIPVFLACQHLPVSLEYLSLPFPCTDLSQKDLDLVKFFERFTNLTYLTILPLSQFYYSQRFIRALPKLQTLEVSHLHSLQESQRMPFMEDLPSSLLRVHLCGFSIEDFSCLKDQGDIRWEDWWSLYLYRLPHILCINFIDPFRRKNPLPIAASIERKFASRRCETCFSSFGNSEKK</sequence>
<organism evidence="2">
    <name type="scientific">Sylvanvirus sp</name>
    <dbReference type="NCBI Taxonomy" id="2487774"/>
    <lineage>
        <taxon>Viruses</taxon>
    </lineage>
</organism>
<gene>
    <name evidence="2" type="ORF">Sylvanvirus14_17</name>
</gene>
<evidence type="ECO:0000256" key="1">
    <source>
        <dbReference type="SAM" id="Phobius"/>
    </source>
</evidence>
<proteinExistence type="predicted"/>
<keyword evidence="1" id="KW-0812">Transmembrane</keyword>